<proteinExistence type="predicted"/>
<keyword evidence="3" id="KW-1185">Reference proteome</keyword>
<evidence type="ECO:0000256" key="1">
    <source>
        <dbReference type="SAM" id="Phobius"/>
    </source>
</evidence>
<accession>A0A1H8Q040</accession>
<dbReference type="Proteomes" id="UP000199657">
    <property type="component" value="Unassembled WGS sequence"/>
</dbReference>
<protein>
    <submittedName>
        <fullName evidence="2">Uncharacterized protein</fullName>
    </submittedName>
</protein>
<keyword evidence="1" id="KW-0812">Transmembrane</keyword>
<organism evidence="2 3">
    <name type="scientific">Aquisalimonas asiatica</name>
    <dbReference type="NCBI Taxonomy" id="406100"/>
    <lineage>
        <taxon>Bacteria</taxon>
        <taxon>Pseudomonadati</taxon>
        <taxon>Pseudomonadota</taxon>
        <taxon>Gammaproteobacteria</taxon>
        <taxon>Chromatiales</taxon>
        <taxon>Ectothiorhodospiraceae</taxon>
        <taxon>Aquisalimonas</taxon>
    </lineage>
</organism>
<reference evidence="2 3" key="1">
    <citation type="submission" date="2016-10" db="EMBL/GenBank/DDBJ databases">
        <authorList>
            <person name="de Groot N.N."/>
        </authorList>
    </citation>
    <scope>NUCLEOTIDE SEQUENCE [LARGE SCALE GENOMIC DNA]</scope>
    <source>
        <strain evidence="2 3">CGMCC 1.6291</strain>
    </source>
</reference>
<evidence type="ECO:0000313" key="2">
    <source>
        <dbReference type="EMBL" id="SEO47351.1"/>
    </source>
</evidence>
<keyword evidence="1" id="KW-1133">Transmembrane helix</keyword>
<sequence>MNPSTFSTWDGAGAVFTFGPDSVGMWLFLLLAMGVGIGVIVRMIIHENRTFRSLDPDLIQDGGLKGVNI</sequence>
<name>A0A1H8Q040_9GAMM</name>
<dbReference type="EMBL" id="FOEG01000001">
    <property type="protein sequence ID" value="SEO47351.1"/>
    <property type="molecule type" value="Genomic_DNA"/>
</dbReference>
<evidence type="ECO:0000313" key="3">
    <source>
        <dbReference type="Proteomes" id="UP000199657"/>
    </source>
</evidence>
<dbReference type="RefSeq" id="WP_091639236.1">
    <property type="nucleotide sequence ID" value="NZ_FOEG01000001.1"/>
</dbReference>
<dbReference type="AlphaFoldDB" id="A0A1H8Q040"/>
<keyword evidence="1" id="KW-0472">Membrane</keyword>
<gene>
    <name evidence="2" type="ORF">SAMN04488052_101255</name>
</gene>
<dbReference type="OrthoDB" id="2990534at2"/>
<dbReference type="STRING" id="406100.SAMN04488052_101255"/>
<feature type="transmembrane region" description="Helical" evidence="1">
    <location>
        <begin position="25"/>
        <end position="45"/>
    </location>
</feature>